<accession>A0A4P5PE49</accession>
<dbReference type="InterPro" id="IPR000515">
    <property type="entry name" value="MetI-like"/>
</dbReference>
<keyword evidence="3 6" id="KW-0812">Transmembrane</keyword>
<comment type="caution">
    <text evidence="8">The sequence shown here is derived from an EMBL/GenBank/DDBJ whole genome shotgun (WGS) entry which is preliminary data.</text>
</comment>
<keyword evidence="4 6" id="KW-1133">Transmembrane helix</keyword>
<comment type="similarity">
    <text evidence="6">Belongs to the binding-protein-dependent transport system permease family.</text>
</comment>
<evidence type="ECO:0000256" key="3">
    <source>
        <dbReference type="ARBA" id="ARBA00022692"/>
    </source>
</evidence>
<evidence type="ECO:0000259" key="7">
    <source>
        <dbReference type="PROSITE" id="PS50928"/>
    </source>
</evidence>
<evidence type="ECO:0000313" key="8">
    <source>
        <dbReference type="EMBL" id="GCF94874.1"/>
    </source>
</evidence>
<protein>
    <submittedName>
        <fullName evidence="8">Amino acid ABC transporter permease</fullName>
    </submittedName>
</protein>
<feature type="transmembrane region" description="Helical" evidence="6">
    <location>
        <begin position="31"/>
        <end position="51"/>
    </location>
</feature>
<feature type="transmembrane region" description="Helical" evidence="6">
    <location>
        <begin position="150"/>
        <end position="173"/>
    </location>
</feature>
<feature type="transmembrane region" description="Helical" evidence="6">
    <location>
        <begin position="179"/>
        <end position="199"/>
    </location>
</feature>
<feature type="domain" description="ABC transmembrane type-1" evidence="7">
    <location>
        <begin position="23"/>
        <end position="203"/>
    </location>
</feature>
<reference evidence="9" key="1">
    <citation type="submission" date="2019-02" db="EMBL/GenBank/DDBJ databases">
        <title>Draft genome sequence of Enterococcus sp. Gos25-1.</title>
        <authorList>
            <person name="Tanaka N."/>
            <person name="Shiwa Y."/>
            <person name="Fujita N."/>
        </authorList>
    </citation>
    <scope>NUCLEOTIDE SEQUENCE [LARGE SCALE GENOMIC DNA]</scope>
    <source>
        <strain evidence="9">Gos25-1</strain>
    </source>
</reference>
<dbReference type="GO" id="GO:0031460">
    <property type="term" value="P:glycine betaine transport"/>
    <property type="evidence" value="ECO:0007669"/>
    <property type="project" value="TreeGrafter"/>
</dbReference>
<evidence type="ECO:0000256" key="2">
    <source>
        <dbReference type="ARBA" id="ARBA00022448"/>
    </source>
</evidence>
<proteinExistence type="inferred from homology"/>
<comment type="subcellular location">
    <subcellularLocation>
        <location evidence="6">Cell membrane</location>
        <topology evidence="6">Multi-pass membrane protein</topology>
    </subcellularLocation>
    <subcellularLocation>
        <location evidence="1">Membrane</location>
        <topology evidence="1">Multi-pass membrane protein</topology>
    </subcellularLocation>
</comment>
<dbReference type="SUPFAM" id="SSF161098">
    <property type="entry name" value="MetI-like"/>
    <property type="match status" value="1"/>
</dbReference>
<dbReference type="PANTHER" id="PTHR30177:SF4">
    <property type="entry name" value="OSMOPROTECTANT IMPORT PERMEASE PROTEIN OSMW"/>
    <property type="match status" value="1"/>
</dbReference>
<dbReference type="PANTHER" id="PTHR30177">
    <property type="entry name" value="GLYCINE BETAINE/L-PROLINE TRANSPORT SYSTEM PERMEASE PROTEIN PROW"/>
    <property type="match status" value="1"/>
</dbReference>
<dbReference type="InterPro" id="IPR035906">
    <property type="entry name" value="MetI-like_sf"/>
</dbReference>
<dbReference type="PROSITE" id="PS50928">
    <property type="entry name" value="ABC_TM1"/>
    <property type="match status" value="1"/>
</dbReference>
<keyword evidence="9" id="KW-1185">Reference proteome</keyword>
<keyword evidence="2 6" id="KW-0813">Transport</keyword>
<evidence type="ECO:0000256" key="5">
    <source>
        <dbReference type="ARBA" id="ARBA00023136"/>
    </source>
</evidence>
<dbReference type="GO" id="GO:0055085">
    <property type="term" value="P:transmembrane transport"/>
    <property type="evidence" value="ECO:0007669"/>
    <property type="project" value="InterPro"/>
</dbReference>
<evidence type="ECO:0000256" key="1">
    <source>
        <dbReference type="ARBA" id="ARBA00004141"/>
    </source>
</evidence>
<name>A0A4P5PE49_9ENTE</name>
<feature type="transmembrane region" description="Helical" evidence="6">
    <location>
        <begin position="127"/>
        <end position="143"/>
    </location>
</feature>
<dbReference type="InterPro" id="IPR051204">
    <property type="entry name" value="ABC_transp_perm/SBD"/>
</dbReference>
<gene>
    <name evidence="8" type="ORF">NRIC_27650</name>
</gene>
<dbReference type="EMBL" id="BJCC01000024">
    <property type="protein sequence ID" value="GCF94874.1"/>
    <property type="molecule type" value="Genomic_DNA"/>
</dbReference>
<dbReference type="AlphaFoldDB" id="A0A4P5PE49"/>
<evidence type="ECO:0000313" key="9">
    <source>
        <dbReference type="Proteomes" id="UP000290567"/>
    </source>
</evidence>
<evidence type="ECO:0000256" key="6">
    <source>
        <dbReference type="RuleBase" id="RU363032"/>
    </source>
</evidence>
<dbReference type="FunFam" id="1.10.3720.10:FF:000001">
    <property type="entry name" value="Glycine betaine ABC transporter, permease"/>
    <property type="match status" value="1"/>
</dbReference>
<dbReference type="Proteomes" id="UP000290567">
    <property type="component" value="Unassembled WGS sequence"/>
</dbReference>
<dbReference type="CDD" id="cd06261">
    <property type="entry name" value="TM_PBP2"/>
    <property type="match status" value="1"/>
</dbReference>
<dbReference type="RefSeq" id="WP_146623276.1">
    <property type="nucleotide sequence ID" value="NZ_BJCC01000024.1"/>
</dbReference>
<feature type="transmembrane region" description="Helical" evidence="6">
    <location>
        <begin position="88"/>
        <end position="107"/>
    </location>
</feature>
<dbReference type="Pfam" id="PF00528">
    <property type="entry name" value="BPD_transp_1"/>
    <property type="match status" value="1"/>
</dbReference>
<dbReference type="OrthoDB" id="9801163at2"/>
<keyword evidence="5 6" id="KW-0472">Membrane</keyword>
<sequence>MTEFFVQFGQYITQNASYLLEQIQTHLSTSLISVLLCILIGFPIGTLLDLYPKAVDYVIGVVNIIQTVPSMAMLIIVLILFGLGTKTVILTVIMYSILPIIKNTYVGLSTVEPIYIDSAKGLGMDKWQILFMVKIPLALPVILAGVKNALVLAVGTTTIGSFVGAGGLGDVILRGINTVGGTSILVTGALLCTLIVWLFELLIDLASRLAQAND</sequence>
<evidence type="ECO:0000256" key="4">
    <source>
        <dbReference type="ARBA" id="ARBA00022989"/>
    </source>
</evidence>
<organism evidence="8 9">
    <name type="scientific">Enterococcus florum</name>
    <dbReference type="NCBI Taxonomy" id="2480627"/>
    <lineage>
        <taxon>Bacteria</taxon>
        <taxon>Bacillati</taxon>
        <taxon>Bacillota</taxon>
        <taxon>Bacilli</taxon>
        <taxon>Lactobacillales</taxon>
        <taxon>Enterococcaceae</taxon>
        <taxon>Enterococcus</taxon>
    </lineage>
</organism>
<feature type="transmembrane region" description="Helical" evidence="6">
    <location>
        <begin position="57"/>
        <end position="81"/>
    </location>
</feature>
<dbReference type="Gene3D" id="1.10.3720.10">
    <property type="entry name" value="MetI-like"/>
    <property type="match status" value="1"/>
</dbReference>
<dbReference type="GO" id="GO:0005886">
    <property type="term" value="C:plasma membrane"/>
    <property type="evidence" value="ECO:0007669"/>
    <property type="project" value="UniProtKB-SubCell"/>
</dbReference>